<dbReference type="FunCoup" id="A0A1Y1YZZ7">
    <property type="interactions" value="608"/>
</dbReference>
<keyword evidence="2" id="KW-0547">Nucleotide-binding</keyword>
<dbReference type="GO" id="GO:0005739">
    <property type="term" value="C:mitochondrion"/>
    <property type="evidence" value="ECO:0007669"/>
    <property type="project" value="TreeGrafter"/>
</dbReference>
<dbReference type="PANTHER" id="PTHR12169">
    <property type="entry name" value="ATPASE N2B"/>
    <property type="match status" value="1"/>
</dbReference>
<proteinExistence type="inferred from homology"/>
<comment type="caution">
    <text evidence="5">The sequence shown here is derived from an EMBL/GenBank/DDBJ whole genome shotgun (WGS) entry which is preliminary data.</text>
</comment>
<dbReference type="Proteomes" id="UP000193498">
    <property type="component" value="Unassembled WGS sequence"/>
</dbReference>
<dbReference type="GO" id="GO:0016887">
    <property type="term" value="F:ATP hydrolysis activity"/>
    <property type="evidence" value="ECO:0007669"/>
    <property type="project" value="InterPro"/>
</dbReference>
<keyword evidence="6" id="KW-1185">Reference proteome</keyword>
<dbReference type="GO" id="GO:0005524">
    <property type="term" value="F:ATP binding"/>
    <property type="evidence" value="ECO:0007669"/>
    <property type="project" value="UniProtKB-KW"/>
</dbReference>
<gene>
    <name evidence="5" type="ORF">K493DRAFT_311632</name>
</gene>
<reference evidence="5 6" key="1">
    <citation type="submission" date="2016-07" db="EMBL/GenBank/DDBJ databases">
        <title>Pervasive Adenine N6-methylation of Active Genes in Fungi.</title>
        <authorList>
            <consortium name="DOE Joint Genome Institute"/>
            <person name="Mondo S.J."/>
            <person name="Dannebaum R.O."/>
            <person name="Kuo R.C."/>
            <person name="Labutti K."/>
            <person name="Haridas S."/>
            <person name="Kuo A."/>
            <person name="Salamov A."/>
            <person name="Ahrendt S.R."/>
            <person name="Lipzen A."/>
            <person name="Sullivan W."/>
            <person name="Andreopoulos W.B."/>
            <person name="Clum A."/>
            <person name="Lindquist E."/>
            <person name="Daum C."/>
            <person name="Ramamoorthy G.K."/>
            <person name="Gryganskyi A."/>
            <person name="Culley D."/>
            <person name="Magnuson J.K."/>
            <person name="James T.Y."/>
            <person name="O'Malley M.A."/>
            <person name="Stajich J.E."/>
            <person name="Spatafora J.W."/>
            <person name="Visel A."/>
            <person name="Grigoriev I.V."/>
        </authorList>
    </citation>
    <scope>NUCLEOTIDE SEQUENCE [LARGE SCALE GENOMIC DNA]</scope>
    <source>
        <strain evidence="5 6">CBS 931.73</strain>
    </source>
</reference>
<evidence type="ECO:0000313" key="6">
    <source>
        <dbReference type="Proteomes" id="UP000193498"/>
    </source>
</evidence>
<dbReference type="Gene3D" id="3.40.50.300">
    <property type="entry name" value="P-loop containing nucleotide triphosphate hydrolases"/>
    <property type="match status" value="1"/>
</dbReference>
<accession>A0A1Y1YZZ7</accession>
<evidence type="ECO:0000256" key="4">
    <source>
        <dbReference type="SAM" id="MobiDB-lite"/>
    </source>
</evidence>
<evidence type="ECO:0000256" key="2">
    <source>
        <dbReference type="ARBA" id="ARBA00022741"/>
    </source>
</evidence>
<evidence type="ECO:0000313" key="5">
    <source>
        <dbReference type="EMBL" id="ORY03601.1"/>
    </source>
</evidence>
<keyword evidence="3" id="KW-0067">ATP-binding</keyword>
<comment type="similarity">
    <text evidence="1">Belongs to the AFG1 ATPase family.</text>
</comment>
<sequence>MPPLFRYLSRPALRNTRFWNSRPTALMTPHVLKTASRTATVRYLSGGQENALHATPVLENGNRVEREPSGKTSEHDGPIATYDKLVTSGVVNDDSYQRSVVQLLEDLHTELKTYHPGLSPAVQTSFFSKWFGNTTASRSSAPKGLYLYGDVGTGKTMLMNLFYDTLQIQRKRRIHFHAFMLDVHSRIQKLKDREGAIEDPIPPIARDLADEAYVLCFDEFQVTDIADAMILRRLISSLTEHGVVIVTTSNRHPDELYKNGIQRKSFIPCIELLKEKCKVVALDSGTDYRRLAKEADRVFFSPLTKENTESVQKIFDRLSQSQPVKPKVLEFLGRSLVIPESAGGVAKISFQELCGEAHGAADYLELAKNFHTLVLTDMPKMNLSHRNEARRFITLLDALYENHVVLVCSAEDDILNLFSPDKQLDHESNDHRMLMDDLGLSNQQLSSPIFSGEEEIFAFQRAVSRLIEMQGQSWLSRNRSHA</sequence>
<dbReference type="InterPro" id="IPR027417">
    <property type="entry name" value="P-loop_NTPase"/>
</dbReference>
<dbReference type="SUPFAM" id="SSF52540">
    <property type="entry name" value="P-loop containing nucleoside triphosphate hydrolases"/>
    <property type="match status" value="1"/>
</dbReference>
<dbReference type="AlphaFoldDB" id="A0A1Y1YZZ7"/>
<dbReference type="STRING" id="1314790.A0A1Y1YZZ7"/>
<feature type="compositionally biased region" description="Basic and acidic residues" evidence="4">
    <location>
        <begin position="62"/>
        <end position="77"/>
    </location>
</feature>
<dbReference type="PANTHER" id="PTHR12169:SF6">
    <property type="entry name" value="AFG1-LIKE ATPASE"/>
    <property type="match status" value="1"/>
</dbReference>
<protein>
    <submittedName>
        <fullName evidence="5">AFG1-like ATPase</fullName>
    </submittedName>
</protein>
<evidence type="ECO:0000256" key="3">
    <source>
        <dbReference type="ARBA" id="ARBA00022840"/>
    </source>
</evidence>
<feature type="region of interest" description="Disordered" evidence="4">
    <location>
        <begin position="56"/>
        <end position="78"/>
    </location>
</feature>
<evidence type="ECO:0000256" key="1">
    <source>
        <dbReference type="ARBA" id="ARBA00010322"/>
    </source>
</evidence>
<dbReference type="OrthoDB" id="548867at2759"/>
<dbReference type="InParanoid" id="A0A1Y1YZZ7"/>
<dbReference type="Pfam" id="PF03969">
    <property type="entry name" value="AFG1_ATPase"/>
    <property type="match status" value="1"/>
</dbReference>
<name>A0A1Y1YZZ7_9FUNG</name>
<dbReference type="InterPro" id="IPR005654">
    <property type="entry name" value="ATPase_AFG1-like"/>
</dbReference>
<organism evidence="5 6">
    <name type="scientific">Basidiobolus meristosporus CBS 931.73</name>
    <dbReference type="NCBI Taxonomy" id="1314790"/>
    <lineage>
        <taxon>Eukaryota</taxon>
        <taxon>Fungi</taxon>
        <taxon>Fungi incertae sedis</taxon>
        <taxon>Zoopagomycota</taxon>
        <taxon>Entomophthoromycotina</taxon>
        <taxon>Basidiobolomycetes</taxon>
        <taxon>Basidiobolales</taxon>
        <taxon>Basidiobolaceae</taxon>
        <taxon>Basidiobolus</taxon>
    </lineage>
</organism>
<dbReference type="NCBIfam" id="NF040713">
    <property type="entry name" value="ZapE"/>
    <property type="match status" value="1"/>
</dbReference>
<dbReference type="EMBL" id="MCFE01000044">
    <property type="protein sequence ID" value="ORY03601.1"/>
    <property type="molecule type" value="Genomic_DNA"/>
</dbReference>